<proteinExistence type="inferred from homology"/>
<dbReference type="EMBL" id="JBEPMJ010000003">
    <property type="protein sequence ID" value="MET3749407.1"/>
    <property type="molecule type" value="Genomic_DNA"/>
</dbReference>
<dbReference type="InterPro" id="IPR012338">
    <property type="entry name" value="Beta-lactam/transpept-like"/>
</dbReference>
<sequence length="384" mass="43323">MFLHELQHCRRLDGLVNNLCIMFRIIYWFNPAVILVLKKIPLERELACDASVLAHLSAEDYPLYGASLLNLAEKLSSYPSASGMVSKGSQLRRRILGITSFRHRNRKQKWKSVISYLLISVLIAGMIPVLSAYAGSEETVSLHGKTTENLELFTDFHGFDGSFVLYDSQTGLWKIYRPELAVQRFSPASTFKIYSALHGLEKGIISPESSSMKWDGTPCAFPRWEQDQTLDSAMKDSVNWYFQNIDQLLGRTEISSFLKKINYGNKQISKDLKLYWADDSLKISAVEQVELLQNFYTNTFDCSEQNIQAVKDALRVGEFSGRTLYGKTGTIRRNGRDISGWFVGFVETDDNVLYFAANIQGADHADGSQAAAITRSVLSSKIFL</sequence>
<dbReference type="PANTHER" id="PTHR34978">
    <property type="entry name" value="POSSIBLE SENSOR-TRANSDUCER PROTEIN BLAR"/>
    <property type="match status" value="1"/>
</dbReference>
<dbReference type="Gene3D" id="3.40.710.10">
    <property type="entry name" value="DD-peptidase/beta-lactamase superfamily"/>
    <property type="match status" value="1"/>
</dbReference>
<evidence type="ECO:0000256" key="1">
    <source>
        <dbReference type="ARBA" id="ARBA00011075"/>
    </source>
</evidence>
<name>A0ABV2LYX1_9FIRM</name>
<protein>
    <submittedName>
        <fullName evidence="5">Beta-lactamase class D</fullName>
    </submittedName>
</protein>
<comment type="similarity">
    <text evidence="1">Belongs to the peptidase M56 family.</text>
</comment>
<dbReference type="InterPro" id="IPR008756">
    <property type="entry name" value="Peptidase_M56"/>
</dbReference>
<keyword evidence="2" id="KW-0812">Transmembrane</keyword>
<dbReference type="InterPro" id="IPR052173">
    <property type="entry name" value="Beta-lactam_resp_regulator"/>
</dbReference>
<dbReference type="CDD" id="cd07341">
    <property type="entry name" value="M56_BlaR1_MecR1_like"/>
    <property type="match status" value="1"/>
</dbReference>
<evidence type="ECO:0000259" key="4">
    <source>
        <dbReference type="Pfam" id="PF05569"/>
    </source>
</evidence>
<organism evidence="5 6">
    <name type="scientific">Blautia caecimuris</name>
    <dbReference type="NCBI Taxonomy" id="1796615"/>
    <lineage>
        <taxon>Bacteria</taxon>
        <taxon>Bacillati</taxon>
        <taxon>Bacillota</taxon>
        <taxon>Clostridia</taxon>
        <taxon>Lachnospirales</taxon>
        <taxon>Lachnospiraceae</taxon>
        <taxon>Blautia</taxon>
    </lineage>
</organism>
<evidence type="ECO:0000313" key="5">
    <source>
        <dbReference type="EMBL" id="MET3749407.1"/>
    </source>
</evidence>
<dbReference type="Pfam" id="PF05569">
    <property type="entry name" value="Peptidase_M56"/>
    <property type="match status" value="1"/>
</dbReference>
<feature type="transmembrane region" description="Helical" evidence="2">
    <location>
        <begin position="15"/>
        <end position="37"/>
    </location>
</feature>
<dbReference type="NCBIfam" id="NF000326">
    <property type="entry name" value="blaR1_generic"/>
    <property type="match status" value="1"/>
</dbReference>
<dbReference type="InterPro" id="IPR001460">
    <property type="entry name" value="PCN-bd_Tpept"/>
</dbReference>
<feature type="domain" description="Penicillin-binding protein transpeptidase" evidence="3">
    <location>
        <begin position="176"/>
        <end position="378"/>
    </location>
</feature>
<keyword evidence="6" id="KW-1185">Reference proteome</keyword>
<keyword evidence="2" id="KW-0472">Membrane</keyword>
<dbReference type="PANTHER" id="PTHR34978:SF3">
    <property type="entry name" value="SLR0241 PROTEIN"/>
    <property type="match status" value="1"/>
</dbReference>
<evidence type="ECO:0000256" key="2">
    <source>
        <dbReference type="SAM" id="Phobius"/>
    </source>
</evidence>
<evidence type="ECO:0000259" key="3">
    <source>
        <dbReference type="Pfam" id="PF00905"/>
    </source>
</evidence>
<gene>
    <name evidence="5" type="ORF">ABID24_000634</name>
</gene>
<comment type="caution">
    <text evidence="5">The sequence shown here is derived from an EMBL/GenBank/DDBJ whole genome shotgun (WGS) entry which is preliminary data.</text>
</comment>
<dbReference type="SUPFAM" id="SSF56601">
    <property type="entry name" value="beta-lactamase/transpeptidase-like"/>
    <property type="match status" value="1"/>
</dbReference>
<keyword evidence="2" id="KW-1133">Transmembrane helix</keyword>
<dbReference type="Pfam" id="PF00905">
    <property type="entry name" value="Transpeptidase"/>
    <property type="match status" value="1"/>
</dbReference>
<evidence type="ECO:0000313" key="6">
    <source>
        <dbReference type="Proteomes" id="UP001549106"/>
    </source>
</evidence>
<reference evidence="5 6" key="1">
    <citation type="submission" date="2024-06" db="EMBL/GenBank/DDBJ databases">
        <title>Genomic Encyclopedia of Type Strains, Phase IV (KMG-IV): sequencing the most valuable type-strain genomes for metagenomic binning, comparative biology and taxonomic classification.</title>
        <authorList>
            <person name="Goeker M."/>
        </authorList>
    </citation>
    <scope>NUCLEOTIDE SEQUENCE [LARGE SCALE GENOMIC DNA]</scope>
    <source>
        <strain evidence="5 6">DSM 29492</strain>
    </source>
</reference>
<feature type="domain" description="Peptidase M56" evidence="4">
    <location>
        <begin position="2"/>
        <end position="96"/>
    </location>
</feature>
<accession>A0ABV2LYX1</accession>
<dbReference type="Proteomes" id="UP001549106">
    <property type="component" value="Unassembled WGS sequence"/>
</dbReference>
<feature type="transmembrane region" description="Helical" evidence="2">
    <location>
        <begin position="113"/>
        <end position="134"/>
    </location>
</feature>